<dbReference type="InterPro" id="IPR047650">
    <property type="entry name" value="Transpos_IS110"/>
</dbReference>
<gene>
    <name evidence="3" type="ORF">DET48_1562</name>
</gene>
<accession>A0A329DUG1</accession>
<dbReference type="Pfam" id="PF02371">
    <property type="entry name" value="Transposase_20"/>
    <property type="match status" value="1"/>
</dbReference>
<dbReference type="Proteomes" id="UP000248729">
    <property type="component" value="Unassembled WGS sequence"/>
</dbReference>
<feature type="domain" description="Transposase IS110-like N-terminal" evidence="1">
    <location>
        <begin position="7"/>
        <end position="146"/>
    </location>
</feature>
<dbReference type="GO" id="GO:0003677">
    <property type="term" value="F:DNA binding"/>
    <property type="evidence" value="ECO:0007669"/>
    <property type="project" value="InterPro"/>
</dbReference>
<dbReference type="RefSeq" id="WP_112404843.1">
    <property type="nucleotide sequence ID" value="NZ_QLTR01000056.1"/>
</dbReference>
<dbReference type="NCBIfam" id="NF033542">
    <property type="entry name" value="transpos_IS110"/>
    <property type="match status" value="1"/>
</dbReference>
<sequence length="344" mass="38468">MGAIIRVGVDLAKNVFHIHAVDENEKTVWQGKYARNTWLKAVMKRVSFTAVIGMEACGSSHYWARELIKAGYTVKLVAAQFVKPYVKTNKNDKVDAEAICEAINRPNMRFVSVKTSEQQDIQSMHRVREELIAQRTARVNQIRGLTAEYGIIAPVGISNLRKYIPCWLEDAENSLSFQFRELLQLLYEDLISLDERIDKVTDKIKLNLSGNPVAQRLMKVIGIGPLVCSALLIDLGDGMSFKRGRDFSASLGLVPRQHSTGGRERLLGISKRGNGYLRKLLVHGARAAFRYIKDKTDALSLWVKKLSITKHPNVAIIALANKLARISWAIVAKNVEYDASHAAA</sequence>
<dbReference type="PANTHER" id="PTHR33055:SF3">
    <property type="entry name" value="PUTATIVE TRANSPOSASE FOR IS117-RELATED"/>
    <property type="match status" value="1"/>
</dbReference>
<organism evidence="3 4">
    <name type="scientific">Vibrio diazotrophicus</name>
    <dbReference type="NCBI Taxonomy" id="685"/>
    <lineage>
        <taxon>Bacteria</taxon>
        <taxon>Pseudomonadati</taxon>
        <taxon>Pseudomonadota</taxon>
        <taxon>Gammaproteobacteria</taxon>
        <taxon>Vibrionales</taxon>
        <taxon>Vibrionaceae</taxon>
        <taxon>Vibrio</taxon>
    </lineage>
</organism>
<feature type="domain" description="Transposase IS116/IS110/IS902 C-terminal" evidence="2">
    <location>
        <begin position="214"/>
        <end position="291"/>
    </location>
</feature>
<dbReference type="InterPro" id="IPR003346">
    <property type="entry name" value="Transposase_20"/>
</dbReference>
<name>A0A329DUG1_VIBDI</name>
<comment type="caution">
    <text evidence="3">The sequence shown here is derived from an EMBL/GenBank/DDBJ whole genome shotgun (WGS) entry which is preliminary data.</text>
</comment>
<dbReference type="AlphaFoldDB" id="A0A329DUG1"/>
<evidence type="ECO:0000259" key="1">
    <source>
        <dbReference type="Pfam" id="PF01548"/>
    </source>
</evidence>
<dbReference type="Pfam" id="PF01548">
    <property type="entry name" value="DEDD_Tnp_IS110"/>
    <property type="match status" value="1"/>
</dbReference>
<evidence type="ECO:0000313" key="4">
    <source>
        <dbReference type="Proteomes" id="UP000248729"/>
    </source>
</evidence>
<protein>
    <submittedName>
        <fullName evidence="3">Transposase</fullName>
    </submittedName>
</protein>
<dbReference type="GO" id="GO:0004803">
    <property type="term" value="F:transposase activity"/>
    <property type="evidence" value="ECO:0007669"/>
    <property type="project" value="InterPro"/>
</dbReference>
<dbReference type="EMBL" id="QLTR01000056">
    <property type="protein sequence ID" value="RAS53752.1"/>
    <property type="molecule type" value="Genomic_DNA"/>
</dbReference>
<reference evidence="3 4" key="1">
    <citation type="submission" date="2018-06" db="EMBL/GenBank/DDBJ databases">
        <title>Freshwater and sediment microbial communities from various areas in North America, analyzing microbe dynamics in response to fracking.</title>
        <authorList>
            <person name="Lamendella R."/>
        </authorList>
    </citation>
    <scope>NUCLEOTIDE SEQUENCE [LARGE SCALE GENOMIC DNA]</scope>
    <source>
        <strain evidence="3 4">99A</strain>
    </source>
</reference>
<dbReference type="GO" id="GO:0006313">
    <property type="term" value="P:DNA transposition"/>
    <property type="evidence" value="ECO:0007669"/>
    <property type="project" value="InterPro"/>
</dbReference>
<evidence type="ECO:0000259" key="2">
    <source>
        <dbReference type="Pfam" id="PF02371"/>
    </source>
</evidence>
<evidence type="ECO:0000313" key="3">
    <source>
        <dbReference type="EMBL" id="RAS53752.1"/>
    </source>
</evidence>
<proteinExistence type="predicted"/>
<dbReference type="InterPro" id="IPR002525">
    <property type="entry name" value="Transp_IS110-like_N"/>
</dbReference>
<dbReference type="PANTHER" id="PTHR33055">
    <property type="entry name" value="TRANSPOSASE FOR INSERTION SEQUENCE ELEMENT IS1111A"/>
    <property type="match status" value="1"/>
</dbReference>